<dbReference type="Pfam" id="PF04632">
    <property type="entry name" value="FUSC"/>
    <property type="match status" value="1"/>
</dbReference>
<reference evidence="8" key="1">
    <citation type="submission" date="2020-04" db="EMBL/GenBank/DDBJ databases">
        <authorList>
            <person name="Sombolestani A."/>
        </authorList>
    </citation>
    <scope>NUCLEOTIDE SEQUENCE</scope>
    <source>
        <strain evidence="8">R71697</strain>
    </source>
</reference>
<evidence type="ECO:0000313" key="8">
    <source>
        <dbReference type="EMBL" id="MBF0870563.1"/>
    </source>
</evidence>
<evidence type="ECO:0000256" key="3">
    <source>
        <dbReference type="ARBA" id="ARBA00022692"/>
    </source>
</evidence>
<evidence type="ECO:0000256" key="7">
    <source>
        <dbReference type="SAM" id="Phobius"/>
    </source>
</evidence>
<keyword evidence="2" id="KW-1003">Cell membrane</keyword>
<evidence type="ECO:0000256" key="6">
    <source>
        <dbReference type="SAM" id="MobiDB-lite"/>
    </source>
</evidence>
<feature type="transmembrane region" description="Helical" evidence="7">
    <location>
        <begin position="549"/>
        <end position="570"/>
    </location>
</feature>
<keyword evidence="4 7" id="KW-1133">Transmembrane helix</keyword>
<keyword evidence="5 7" id="KW-0472">Membrane</keyword>
<accession>A0A9Q2FKI9</accession>
<sequence length="749" mass="82050">MSGSTTSAGRPTPNSPSSGASASAALRPRIKLPLSWVYAPSTATLTFALRNTFAACLAIGIAFWMELDSPAWAAMTVWAVAQATRGESQSKAKWRIIGTITGAVASIALMAAAPQAPWLFFPMIAIWIGMCSGLATFVSNFRSYALVLAGYTCSIICMDAASDPDNIFTVAVSRTTYIILGVLCEAFMGLIFATPQERQARAQLRQKLESALVLVTGTLCSILGEERGALNAARRQFGTILSINDQIEFAEVEMGPHGHEGDHARAALASVSALLSRGFGMAMRLQLLNHEHPAFTQAADEILSFLRDFPKRIANTTTVPDLLAELQHLRDVCRLYAAPHRETDLQNSNEPVPGNDPFDLRLNEQDTEAHLDERVLFMSLGELLGDLELAIKEYEASTHTIPGDHFHFQRQTHRDTREAVHNGLRGACAVLVTALIYEITAWPSGLGFIAITTLVCGLFATKENPVLGTMEFLKGALAAYVVAWILVFVLMPKVTTFETLTLFLGPAMFLGGLAKGNPSTAGGAAAYGLLLPAMLGLENHHVMNEVAFYNSNMAVVMAVGISVLVFRTVLPFSSSDERFRLRRIMLTELRHLADPNYTPQISVWIGRNTDRFARLIRHAGPTPAPLIEACILGTLATLTLGLNIIRLRTLLDREYLPDSARRPIQLVLHYVEQSTKRHDKAARVANAAVRRLRALDEHETDLVTRLEMTRAITYLVVIAYTMQTNADFLDASRPFKGERSHLKLQDAVQ</sequence>
<dbReference type="InterPro" id="IPR006726">
    <property type="entry name" value="PHBA_efflux_AaeB/fusaric-R"/>
</dbReference>
<evidence type="ECO:0000256" key="5">
    <source>
        <dbReference type="ARBA" id="ARBA00023136"/>
    </source>
</evidence>
<feature type="region of interest" description="Disordered" evidence="6">
    <location>
        <begin position="1"/>
        <end position="22"/>
    </location>
</feature>
<gene>
    <name evidence="8" type="ORF">HKD32_06820</name>
</gene>
<keyword evidence="3 7" id="KW-0812">Transmembrane</keyword>
<dbReference type="PANTHER" id="PTHR30509:SF40">
    <property type="entry name" value="BLR3852 PROTEIN"/>
    <property type="match status" value="1"/>
</dbReference>
<dbReference type="Proteomes" id="UP000661006">
    <property type="component" value="Unassembled WGS sequence"/>
</dbReference>
<dbReference type="GO" id="GO:0022857">
    <property type="term" value="F:transmembrane transporter activity"/>
    <property type="evidence" value="ECO:0007669"/>
    <property type="project" value="InterPro"/>
</dbReference>
<evidence type="ECO:0000256" key="1">
    <source>
        <dbReference type="ARBA" id="ARBA00004651"/>
    </source>
</evidence>
<feature type="transmembrane region" description="Helical" evidence="7">
    <location>
        <begin position="174"/>
        <end position="193"/>
    </location>
</feature>
<protein>
    <submittedName>
        <fullName evidence="8">FUSC family protein</fullName>
    </submittedName>
</protein>
<comment type="subcellular location">
    <subcellularLocation>
        <location evidence="1">Cell membrane</location>
        <topology evidence="1">Multi-pass membrane protein</topology>
    </subcellularLocation>
</comment>
<evidence type="ECO:0000256" key="4">
    <source>
        <dbReference type="ARBA" id="ARBA00022989"/>
    </source>
</evidence>
<feature type="transmembrane region" description="Helical" evidence="7">
    <location>
        <begin position="94"/>
        <end position="113"/>
    </location>
</feature>
<dbReference type="RefSeq" id="WP_194257767.1">
    <property type="nucleotide sequence ID" value="NZ_JABCQN010000003.1"/>
</dbReference>
<dbReference type="GO" id="GO:0005886">
    <property type="term" value="C:plasma membrane"/>
    <property type="evidence" value="ECO:0007669"/>
    <property type="project" value="UniProtKB-SubCell"/>
</dbReference>
<comment type="caution">
    <text evidence="8">The sequence shown here is derived from an EMBL/GenBank/DDBJ whole genome shotgun (WGS) entry which is preliminary data.</text>
</comment>
<organism evidence="8 9">
    <name type="scientific">Gluconobacter japonicus</name>
    <dbReference type="NCBI Taxonomy" id="376620"/>
    <lineage>
        <taxon>Bacteria</taxon>
        <taxon>Pseudomonadati</taxon>
        <taxon>Pseudomonadota</taxon>
        <taxon>Alphaproteobacteria</taxon>
        <taxon>Acetobacterales</taxon>
        <taxon>Acetobacteraceae</taxon>
        <taxon>Gluconobacter</taxon>
    </lineage>
</organism>
<dbReference type="PANTHER" id="PTHR30509">
    <property type="entry name" value="P-HYDROXYBENZOIC ACID EFFLUX PUMP SUBUNIT-RELATED"/>
    <property type="match status" value="1"/>
</dbReference>
<reference evidence="8" key="2">
    <citation type="submission" date="2020-11" db="EMBL/GenBank/DDBJ databases">
        <title>Description of novel Gluconobacter species.</title>
        <authorList>
            <person name="Cleenwerck I."/>
            <person name="Cnockaert M."/>
            <person name="Borremans W."/>
            <person name="Wieme A.D."/>
            <person name="De Vuyst L."/>
            <person name="Vandamme P."/>
        </authorList>
    </citation>
    <scope>NUCLEOTIDE SEQUENCE</scope>
    <source>
        <strain evidence="8">R71697</strain>
    </source>
</reference>
<feature type="transmembrane region" description="Helical" evidence="7">
    <location>
        <begin position="119"/>
        <end position="137"/>
    </location>
</feature>
<evidence type="ECO:0000313" key="9">
    <source>
        <dbReference type="Proteomes" id="UP000661006"/>
    </source>
</evidence>
<name>A0A9Q2FKI9_GLUJA</name>
<dbReference type="AlphaFoldDB" id="A0A9Q2FKI9"/>
<evidence type="ECO:0000256" key="2">
    <source>
        <dbReference type="ARBA" id="ARBA00022475"/>
    </source>
</evidence>
<dbReference type="GeneID" id="81474402"/>
<dbReference type="EMBL" id="JABCQN010000003">
    <property type="protein sequence ID" value="MBF0870563.1"/>
    <property type="molecule type" value="Genomic_DNA"/>
</dbReference>
<feature type="transmembrane region" description="Helical" evidence="7">
    <location>
        <begin position="472"/>
        <end position="491"/>
    </location>
</feature>
<feature type="transmembrane region" description="Helical" evidence="7">
    <location>
        <begin position="144"/>
        <end position="162"/>
    </location>
</feature>
<proteinExistence type="predicted"/>